<evidence type="ECO:0000259" key="5">
    <source>
        <dbReference type="Pfam" id="PF03330"/>
    </source>
</evidence>
<evidence type="ECO:0000256" key="1">
    <source>
        <dbReference type="ARBA" id="ARBA00023239"/>
    </source>
</evidence>
<evidence type="ECO:0000313" key="6">
    <source>
        <dbReference type="EMBL" id="MBB6179625.1"/>
    </source>
</evidence>
<dbReference type="InterPro" id="IPR009009">
    <property type="entry name" value="RlpA-like_DPBB"/>
</dbReference>
<feature type="domain" description="RlpA-like protein double-psi beta-barrel" evidence="5">
    <location>
        <begin position="31"/>
        <end position="115"/>
    </location>
</feature>
<accession>A0A7W9YWK3</accession>
<dbReference type="CDD" id="cd22268">
    <property type="entry name" value="DPBB_RlpA-like"/>
    <property type="match status" value="1"/>
</dbReference>
<dbReference type="EMBL" id="JACHEJ010000003">
    <property type="protein sequence ID" value="MBB6179625.1"/>
    <property type="molecule type" value="Genomic_DNA"/>
</dbReference>
<keyword evidence="2 3" id="KW-0961">Cell wall biogenesis/degradation</keyword>
<dbReference type="GO" id="GO:0008932">
    <property type="term" value="F:lytic endotransglycosylase activity"/>
    <property type="evidence" value="ECO:0007669"/>
    <property type="project" value="UniProtKB-UniRule"/>
</dbReference>
<dbReference type="AlphaFoldDB" id="A0A7W9YWK3"/>
<dbReference type="PANTHER" id="PTHR34183:SF8">
    <property type="entry name" value="ENDOLYTIC PEPTIDOGLYCAN TRANSGLYCOSYLASE RLPA-RELATED"/>
    <property type="match status" value="1"/>
</dbReference>
<dbReference type="NCBIfam" id="TIGR00413">
    <property type="entry name" value="rlpA"/>
    <property type="match status" value="1"/>
</dbReference>
<organism evidence="6 7">
    <name type="scientific">Pseudorhizobium flavum</name>
    <dbReference type="NCBI Taxonomy" id="1335061"/>
    <lineage>
        <taxon>Bacteria</taxon>
        <taxon>Pseudomonadati</taxon>
        <taxon>Pseudomonadota</taxon>
        <taxon>Alphaproteobacteria</taxon>
        <taxon>Hyphomicrobiales</taxon>
        <taxon>Rhizobiaceae</taxon>
        <taxon>Rhizobium/Agrobacterium group</taxon>
        <taxon>Pseudorhizobium</taxon>
    </lineage>
</organism>
<feature type="chain" id="PRO_5031644146" description="Endolytic peptidoglycan transglycosylase RlpA" evidence="3">
    <location>
        <begin position="28"/>
        <end position="134"/>
    </location>
</feature>
<dbReference type="GO" id="GO:0071555">
    <property type="term" value="P:cell wall organization"/>
    <property type="evidence" value="ECO:0007669"/>
    <property type="project" value="UniProtKB-KW"/>
</dbReference>
<comment type="function">
    <text evidence="3">Lytic transglycosylase with a strong preference for naked glycan strands that lack stem peptides.</text>
</comment>
<dbReference type="InterPro" id="IPR034718">
    <property type="entry name" value="RlpA"/>
</dbReference>
<evidence type="ECO:0000313" key="7">
    <source>
        <dbReference type="Proteomes" id="UP000535501"/>
    </source>
</evidence>
<dbReference type="Proteomes" id="UP000535501">
    <property type="component" value="Unassembled WGS sequence"/>
</dbReference>
<comment type="similarity">
    <text evidence="3 4">Belongs to the RlpA family.</text>
</comment>
<keyword evidence="3" id="KW-0732">Signal</keyword>
<sequence precursor="true">MTTIRNSIFAAAAFAAFATFGTASAHAAPGCGHASWYALTSKTASGERMNPAKLTAAHRSLPFGTKVKVTNKRNGKSVIVRINDRGPFIKGRVIDVSKAAAQNIGMVRSGTAQVCFQIVDAGNGKASGKGVKGS</sequence>
<dbReference type="PANTHER" id="PTHR34183">
    <property type="entry name" value="ENDOLYTIC PEPTIDOGLYCAN TRANSGLYCOSYLASE RLPA"/>
    <property type="match status" value="1"/>
</dbReference>
<name>A0A7W9YWK3_9HYPH</name>
<dbReference type="RefSeq" id="WP_139346172.1">
    <property type="nucleotide sequence ID" value="NZ_CANLQM010000007.1"/>
</dbReference>
<dbReference type="Pfam" id="PF03330">
    <property type="entry name" value="DPBB_1"/>
    <property type="match status" value="1"/>
</dbReference>
<evidence type="ECO:0000256" key="2">
    <source>
        <dbReference type="ARBA" id="ARBA00023316"/>
    </source>
</evidence>
<proteinExistence type="inferred from homology"/>
<keyword evidence="7" id="KW-1185">Reference proteome</keyword>
<keyword evidence="1 3" id="KW-0456">Lyase</keyword>
<feature type="signal peptide" evidence="3">
    <location>
        <begin position="1"/>
        <end position="27"/>
    </location>
</feature>
<dbReference type="GO" id="GO:0000270">
    <property type="term" value="P:peptidoglycan metabolic process"/>
    <property type="evidence" value="ECO:0007669"/>
    <property type="project" value="UniProtKB-UniRule"/>
</dbReference>
<gene>
    <name evidence="3" type="primary">rlpA</name>
    <name evidence="6" type="ORF">HNQ75_001593</name>
</gene>
<dbReference type="InterPro" id="IPR036908">
    <property type="entry name" value="RlpA-like_sf"/>
</dbReference>
<evidence type="ECO:0000256" key="4">
    <source>
        <dbReference type="RuleBase" id="RU003495"/>
    </source>
</evidence>
<protein>
    <recommendedName>
        <fullName evidence="3">Endolytic peptidoglycan transglycosylase RlpA</fullName>
        <ecNumber evidence="3">4.2.2.-</ecNumber>
    </recommendedName>
</protein>
<dbReference type="Gene3D" id="2.40.40.10">
    <property type="entry name" value="RlpA-like domain"/>
    <property type="match status" value="1"/>
</dbReference>
<dbReference type="SUPFAM" id="SSF50685">
    <property type="entry name" value="Barwin-like endoglucanases"/>
    <property type="match status" value="1"/>
</dbReference>
<dbReference type="InterPro" id="IPR012997">
    <property type="entry name" value="RplA"/>
</dbReference>
<evidence type="ECO:0000256" key="3">
    <source>
        <dbReference type="HAMAP-Rule" id="MF_02071"/>
    </source>
</evidence>
<reference evidence="6 7" key="1">
    <citation type="submission" date="2020-08" db="EMBL/GenBank/DDBJ databases">
        <title>Genomic Encyclopedia of Type Strains, Phase IV (KMG-IV): sequencing the most valuable type-strain genomes for metagenomic binning, comparative biology and taxonomic classification.</title>
        <authorList>
            <person name="Goeker M."/>
        </authorList>
    </citation>
    <scope>NUCLEOTIDE SEQUENCE [LARGE SCALE GENOMIC DNA]</scope>
    <source>
        <strain evidence="6 7">DSM 102134</strain>
    </source>
</reference>
<dbReference type="EC" id="4.2.2.-" evidence="3"/>
<dbReference type="HAMAP" id="MF_02071">
    <property type="entry name" value="RlpA"/>
    <property type="match status" value="1"/>
</dbReference>
<comment type="caution">
    <text evidence="6">The sequence shown here is derived from an EMBL/GenBank/DDBJ whole genome shotgun (WGS) entry which is preliminary data.</text>
</comment>
<keyword evidence="6" id="KW-0449">Lipoprotein</keyword>